<dbReference type="EMBL" id="MTKT01003240">
    <property type="protein sequence ID" value="OWM75731.1"/>
    <property type="molecule type" value="Genomic_DNA"/>
</dbReference>
<dbReference type="GO" id="GO:0005739">
    <property type="term" value="C:mitochondrion"/>
    <property type="evidence" value="ECO:0007669"/>
    <property type="project" value="TreeGrafter"/>
</dbReference>
<protein>
    <recommendedName>
        <fullName evidence="11">Glutamyl/glutaminyl-tRNA synthetase class Ib catalytic domain-containing protein</fullName>
    </recommendedName>
</protein>
<evidence type="ECO:0000256" key="1">
    <source>
        <dbReference type="ARBA" id="ARBA00007894"/>
    </source>
</evidence>
<keyword evidence="4" id="KW-0067">ATP-binding</keyword>
<dbReference type="PANTHER" id="PTHR43311">
    <property type="entry name" value="GLUTAMATE--TRNA LIGASE"/>
    <property type="match status" value="1"/>
</dbReference>
<dbReference type="InterPro" id="IPR008925">
    <property type="entry name" value="aa_tRNA-synth_I_cd-bd_sf"/>
</dbReference>
<dbReference type="InterPro" id="IPR049940">
    <property type="entry name" value="GluQ/Sye"/>
</dbReference>
<dbReference type="Proteomes" id="UP000197138">
    <property type="component" value="Unassembled WGS sequence"/>
</dbReference>
<dbReference type="GO" id="GO:0006424">
    <property type="term" value="P:glutamyl-tRNA aminoacylation"/>
    <property type="evidence" value="ECO:0007669"/>
    <property type="project" value="TreeGrafter"/>
</dbReference>
<evidence type="ECO:0008006" key="11">
    <source>
        <dbReference type="Google" id="ProtNLM"/>
    </source>
</evidence>
<dbReference type="Gene3D" id="1.10.10.350">
    <property type="match status" value="1"/>
</dbReference>
<dbReference type="FunFam" id="1.10.10.350:FF:000004">
    <property type="entry name" value="Glutamate--tRNA ligase chloroplastic/mitochondrial"/>
    <property type="match status" value="1"/>
</dbReference>
<keyword evidence="5" id="KW-0648">Protein biosynthesis</keyword>
<dbReference type="GO" id="GO:0004818">
    <property type="term" value="F:glutamate-tRNA ligase activity"/>
    <property type="evidence" value="ECO:0007669"/>
    <property type="project" value="TreeGrafter"/>
</dbReference>
<dbReference type="GO" id="GO:0000049">
    <property type="term" value="F:tRNA binding"/>
    <property type="evidence" value="ECO:0007669"/>
    <property type="project" value="InterPro"/>
</dbReference>
<accession>A0A218WU41</accession>
<dbReference type="SUPFAM" id="SSF48163">
    <property type="entry name" value="An anticodon-binding domain of class I aminoacyl-tRNA synthetases"/>
    <property type="match status" value="1"/>
</dbReference>
<dbReference type="PANTHER" id="PTHR43311:SF2">
    <property type="entry name" value="GLUTAMATE--TRNA LIGASE, MITOCHONDRIAL-RELATED"/>
    <property type="match status" value="1"/>
</dbReference>
<proteinExistence type="inferred from homology"/>
<evidence type="ECO:0000256" key="8">
    <source>
        <dbReference type="ARBA" id="ARBA00023146"/>
    </source>
</evidence>
<gene>
    <name evidence="9" type="ORF">CDL15_Pgr021896</name>
</gene>
<evidence type="ECO:0000256" key="7">
    <source>
        <dbReference type="ARBA" id="ARBA00023128"/>
    </source>
</evidence>
<evidence type="ECO:0000256" key="4">
    <source>
        <dbReference type="ARBA" id="ARBA00022840"/>
    </source>
</evidence>
<evidence type="ECO:0000313" key="10">
    <source>
        <dbReference type="Proteomes" id="UP000197138"/>
    </source>
</evidence>
<sequence>MSVVCEVWFAFSLILDQEAVQLLKDGIDLITDSDKALTNFTVPSIACHADQSLKWSNRRWWLFSEGKSMLEDKLSEVSASLLSAYDSGELLGALDEGHSGWQKWVKGFSKSLKRKGKSLFMPLRVLLTGKLHDPGMGPSILLLYKAGKSGVAAAEVGFITLDERFNMLRQLDWDSLNQDQPQPEPAASLSS</sequence>
<keyword evidence="7" id="KW-0496">Mitochondrion</keyword>
<evidence type="ECO:0000256" key="6">
    <source>
        <dbReference type="ARBA" id="ARBA00022946"/>
    </source>
</evidence>
<evidence type="ECO:0000256" key="3">
    <source>
        <dbReference type="ARBA" id="ARBA00022741"/>
    </source>
</evidence>
<comment type="similarity">
    <text evidence="1">Belongs to the class-I aminoacyl-tRNA synthetase family. Glutamate--tRNA ligase type 1 subfamily.</text>
</comment>
<dbReference type="GO" id="GO:0005524">
    <property type="term" value="F:ATP binding"/>
    <property type="evidence" value="ECO:0007669"/>
    <property type="project" value="UniProtKB-KW"/>
</dbReference>
<keyword evidence="3" id="KW-0547">Nucleotide-binding</keyword>
<keyword evidence="8" id="KW-0030">Aminoacyl-tRNA synthetase</keyword>
<name>A0A218WU41_PUNGR</name>
<organism evidence="9 10">
    <name type="scientific">Punica granatum</name>
    <name type="common">Pomegranate</name>
    <dbReference type="NCBI Taxonomy" id="22663"/>
    <lineage>
        <taxon>Eukaryota</taxon>
        <taxon>Viridiplantae</taxon>
        <taxon>Streptophyta</taxon>
        <taxon>Embryophyta</taxon>
        <taxon>Tracheophyta</taxon>
        <taxon>Spermatophyta</taxon>
        <taxon>Magnoliopsida</taxon>
        <taxon>eudicotyledons</taxon>
        <taxon>Gunneridae</taxon>
        <taxon>Pentapetalae</taxon>
        <taxon>rosids</taxon>
        <taxon>malvids</taxon>
        <taxon>Myrtales</taxon>
        <taxon>Lythraceae</taxon>
        <taxon>Punica</taxon>
    </lineage>
</organism>
<keyword evidence="2" id="KW-0436">Ligase</keyword>
<evidence type="ECO:0000256" key="2">
    <source>
        <dbReference type="ARBA" id="ARBA00022598"/>
    </source>
</evidence>
<comment type="caution">
    <text evidence="9">The sequence shown here is derived from an EMBL/GenBank/DDBJ whole genome shotgun (WGS) entry which is preliminary data.</text>
</comment>
<evidence type="ECO:0000256" key="5">
    <source>
        <dbReference type="ARBA" id="ARBA00022917"/>
    </source>
</evidence>
<reference evidence="10" key="1">
    <citation type="journal article" date="2017" name="Plant J.">
        <title>The pomegranate (Punica granatum L.) genome and the genomics of punicalagin biosynthesis.</title>
        <authorList>
            <person name="Qin G."/>
            <person name="Xu C."/>
            <person name="Ming R."/>
            <person name="Tang H."/>
            <person name="Guyot R."/>
            <person name="Kramer E.M."/>
            <person name="Hu Y."/>
            <person name="Yi X."/>
            <person name="Qi Y."/>
            <person name="Xu X."/>
            <person name="Gao Z."/>
            <person name="Pan H."/>
            <person name="Jian J."/>
            <person name="Tian Y."/>
            <person name="Yue Z."/>
            <person name="Xu Y."/>
        </authorList>
    </citation>
    <scope>NUCLEOTIDE SEQUENCE [LARGE SCALE GENOMIC DNA]</scope>
    <source>
        <strain evidence="10">cv. Dabenzi</strain>
    </source>
</reference>
<keyword evidence="6" id="KW-0809">Transit peptide</keyword>
<dbReference type="InterPro" id="IPR020751">
    <property type="entry name" value="aa-tRNA-synth_I_codon-bd_sub2"/>
</dbReference>
<dbReference type="AlphaFoldDB" id="A0A218WU41"/>
<evidence type="ECO:0000313" key="9">
    <source>
        <dbReference type="EMBL" id="OWM75731.1"/>
    </source>
</evidence>